<name>A0A2M7QIR2_9BACT</name>
<dbReference type="AlphaFoldDB" id="A0A2M7QIR2"/>
<evidence type="ECO:0000313" key="2">
    <source>
        <dbReference type="EMBL" id="PIY72227.1"/>
    </source>
</evidence>
<organism evidence="2 3">
    <name type="scientific">Candidatus Roizmanbacteria bacterium CG_4_10_14_0_8_um_filter_33_9</name>
    <dbReference type="NCBI Taxonomy" id="1974826"/>
    <lineage>
        <taxon>Bacteria</taxon>
        <taxon>Candidatus Roizmaniibacteriota</taxon>
    </lineage>
</organism>
<sequence>MKKNILIIFLTFCVIYFLGYAIANNKVNLPIEKQQQFTVSQKISTKEFTKTYNKIKVIDEMTALQLLQKTTKVIIKGEGQNAFVVSINGKDVNNKQNEYWSFEINGKESQVGAGSYILKPQDIITWTIKKF</sequence>
<dbReference type="Proteomes" id="UP000229401">
    <property type="component" value="Unassembled WGS sequence"/>
</dbReference>
<evidence type="ECO:0000259" key="1">
    <source>
        <dbReference type="Pfam" id="PF14478"/>
    </source>
</evidence>
<feature type="domain" description="Transcobalamin-like C-terminal" evidence="1">
    <location>
        <begin position="62"/>
        <end position="129"/>
    </location>
</feature>
<gene>
    <name evidence="2" type="ORF">COY87_02010</name>
</gene>
<accession>A0A2M7QIR2</accession>
<comment type="caution">
    <text evidence="2">The sequence shown here is derived from an EMBL/GenBank/DDBJ whole genome shotgun (WGS) entry which is preliminary data.</text>
</comment>
<dbReference type="Gene3D" id="2.170.130.30">
    <property type="match status" value="1"/>
</dbReference>
<proteinExistence type="predicted"/>
<dbReference type="EMBL" id="PFLI01000066">
    <property type="protein sequence ID" value="PIY72227.1"/>
    <property type="molecule type" value="Genomic_DNA"/>
</dbReference>
<evidence type="ECO:0000313" key="3">
    <source>
        <dbReference type="Proteomes" id="UP000229401"/>
    </source>
</evidence>
<dbReference type="InterPro" id="IPR027954">
    <property type="entry name" value="Transcobalamin-like_C"/>
</dbReference>
<reference evidence="3" key="1">
    <citation type="submission" date="2017-09" db="EMBL/GenBank/DDBJ databases">
        <title>Depth-based differentiation of microbial function through sediment-hosted aquifers and enrichment of novel symbionts in the deep terrestrial subsurface.</title>
        <authorList>
            <person name="Probst A.J."/>
            <person name="Ladd B."/>
            <person name="Jarett J.K."/>
            <person name="Geller-Mcgrath D.E."/>
            <person name="Sieber C.M.K."/>
            <person name="Emerson J.B."/>
            <person name="Anantharaman K."/>
            <person name="Thomas B.C."/>
            <person name="Malmstrom R."/>
            <person name="Stieglmeier M."/>
            <person name="Klingl A."/>
            <person name="Woyke T."/>
            <person name="Ryan C.M."/>
            <person name="Banfield J.F."/>
        </authorList>
    </citation>
    <scope>NUCLEOTIDE SEQUENCE [LARGE SCALE GENOMIC DNA]</scope>
</reference>
<dbReference type="Pfam" id="PF14478">
    <property type="entry name" value="DUF4430"/>
    <property type="match status" value="1"/>
</dbReference>
<protein>
    <recommendedName>
        <fullName evidence="1">Transcobalamin-like C-terminal domain-containing protein</fullName>
    </recommendedName>
</protein>